<dbReference type="SUPFAM" id="SSF57850">
    <property type="entry name" value="RING/U-box"/>
    <property type="match status" value="1"/>
</dbReference>
<dbReference type="Pfam" id="PF13696">
    <property type="entry name" value="zf-CCHC_2"/>
    <property type="match status" value="1"/>
</dbReference>
<dbReference type="InterPro" id="IPR025829">
    <property type="entry name" value="Zn_knuckle_CX2CX3GHX4C"/>
</dbReference>
<dbReference type="Gene3D" id="4.10.60.10">
    <property type="entry name" value="Zinc finger, CCHC-type"/>
    <property type="match status" value="1"/>
</dbReference>
<dbReference type="GO" id="GO:0061630">
    <property type="term" value="F:ubiquitin protein ligase activity"/>
    <property type="evidence" value="ECO:0007669"/>
    <property type="project" value="InterPro"/>
</dbReference>
<dbReference type="GeneID" id="54365638"/>
<dbReference type="PANTHER" id="PTHR15439">
    <property type="entry name" value="RETINOBLASTOMA-BINDING PROTEIN 6"/>
    <property type="match status" value="1"/>
</dbReference>
<proteinExistence type="predicted"/>
<dbReference type="InterPro" id="IPR033489">
    <property type="entry name" value="RBBP6"/>
</dbReference>
<dbReference type="Proteomes" id="UP000504637">
    <property type="component" value="Unplaced"/>
</dbReference>
<evidence type="ECO:0000256" key="3">
    <source>
        <dbReference type="ARBA" id="ARBA00022771"/>
    </source>
</evidence>
<comment type="subcellular location">
    <subcellularLocation>
        <location evidence="1">Nucleus</location>
    </subcellularLocation>
</comment>
<dbReference type="RefSeq" id="XP_033457482.1">
    <property type="nucleotide sequence ID" value="XM_033607839.1"/>
</dbReference>
<dbReference type="InterPro" id="IPR001878">
    <property type="entry name" value="Znf_CCHC"/>
</dbReference>
<evidence type="ECO:0000313" key="10">
    <source>
        <dbReference type="Proteomes" id="UP000504637"/>
    </source>
</evidence>
<feature type="compositionally biased region" description="Basic residues" evidence="7">
    <location>
        <begin position="601"/>
        <end position="611"/>
    </location>
</feature>
<evidence type="ECO:0000256" key="7">
    <source>
        <dbReference type="SAM" id="MobiDB-lite"/>
    </source>
</evidence>
<dbReference type="PANTHER" id="PTHR15439:SF0">
    <property type="entry name" value="CELL DIVISION CYCLE AND APOPTOSIS REGULATOR PROTEIN 1-RELATED"/>
    <property type="match status" value="1"/>
</dbReference>
<dbReference type="InterPro" id="IPR036875">
    <property type="entry name" value="Znf_CCHC_sf"/>
</dbReference>
<evidence type="ECO:0000256" key="6">
    <source>
        <dbReference type="PROSITE-ProRule" id="PRU00047"/>
    </source>
</evidence>
<dbReference type="GO" id="GO:0006397">
    <property type="term" value="P:mRNA processing"/>
    <property type="evidence" value="ECO:0007669"/>
    <property type="project" value="InterPro"/>
</dbReference>
<reference evidence="11" key="3">
    <citation type="submission" date="2025-08" db="UniProtKB">
        <authorList>
            <consortium name="RefSeq"/>
        </authorList>
    </citation>
    <scope>IDENTIFICATION</scope>
    <source>
        <strain evidence="11">CBS 342.82</strain>
    </source>
</reference>
<reference evidence="11" key="1">
    <citation type="submission" date="2020-01" db="EMBL/GenBank/DDBJ databases">
        <authorList>
            <consortium name="DOE Joint Genome Institute"/>
            <person name="Haridas S."/>
            <person name="Albert R."/>
            <person name="Binder M."/>
            <person name="Bloem J."/>
            <person name="Labutti K."/>
            <person name="Salamov A."/>
            <person name="Andreopoulos B."/>
            <person name="Baker S.E."/>
            <person name="Barry K."/>
            <person name="Bills G."/>
            <person name="Bluhm B.H."/>
            <person name="Cannon C."/>
            <person name="Castanera R."/>
            <person name="Culley D.E."/>
            <person name="Daum C."/>
            <person name="Ezra D."/>
            <person name="Gonzalez J.B."/>
            <person name="Henrissat B."/>
            <person name="Kuo A."/>
            <person name="Liang C."/>
            <person name="Lipzen A."/>
            <person name="Lutzoni F."/>
            <person name="Magnuson J."/>
            <person name="Mondo S."/>
            <person name="Nolan M."/>
            <person name="Ohm R."/>
            <person name="Pangilinan J."/>
            <person name="Park H.-J."/>
            <person name="Ramirez L."/>
            <person name="Alfaro M."/>
            <person name="Sun H."/>
            <person name="Tritt A."/>
            <person name="Yoshinaga Y."/>
            <person name="Zwiers L.-H."/>
            <person name="Turgeon B.G."/>
            <person name="Goodwin S.B."/>
            <person name="Spatafora J.W."/>
            <person name="Crous P.W."/>
            <person name="Grigoriev I.V."/>
        </authorList>
    </citation>
    <scope>NUCLEOTIDE SEQUENCE</scope>
    <source>
        <strain evidence="11">CBS 342.82</strain>
    </source>
</reference>
<evidence type="ECO:0000256" key="4">
    <source>
        <dbReference type="ARBA" id="ARBA00022833"/>
    </source>
</evidence>
<dbReference type="SMART" id="SM01180">
    <property type="entry name" value="DWNN"/>
    <property type="match status" value="1"/>
</dbReference>
<keyword evidence="2" id="KW-0479">Metal-binding</keyword>
<dbReference type="Pfam" id="PF08783">
    <property type="entry name" value="DWNN"/>
    <property type="match status" value="1"/>
</dbReference>
<feature type="region of interest" description="Disordered" evidence="7">
    <location>
        <begin position="563"/>
        <end position="619"/>
    </location>
</feature>
<feature type="compositionally biased region" description="Basic and acidic residues" evidence="7">
    <location>
        <begin position="351"/>
        <end position="366"/>
    </location>
</feature>
<keyword evidence="10" id="KW-1185">Reference proteome</keyword>
<dbReference type="PROSITE" id="PS51282">
    <property type="entry name" value="DWNN"/>
    <property type="match status" value="1"/>
</dbReference>
<protein>
    <submittedName>
        <fullName evidence="11">DWNN-domain-containing protein</fullName>
    </submittedName>
</protein>
<keyword evidence="5" id="KW-0539">Nucleus</keyword>
<evidence type="ECO:0000313" key="11">
    <source>
        <dbReference type="RefSeq" id="XP_033457482.1"/>
    </source>
</evidence>
<accession>A0A6J3LXG8</accession>
<evidence type="ECO:0000256" key="5">
    <source>
        <dbReference type="ARBA" id="ARBA00023242"/>
    </source>
</evidence>
<feature type="domain" description="CCHC-type" evidence="8">
    <location>
        <begin position="177"/>
        <end position="191"/>
    </location>
</feature>
<feature type="domain" description="DWNN" evidence="9">
    <location>
        <begin position="5"/>
        <end position="78"/>
    </location>
</feature>
<feature type="compositionally biased region" description="Low complexity" evidence="7">
    <location>
        <begin position="425"/>
        <end position="440"/>
    </location>
</feature>
<dbReference type="GO" id="GO:0008270">
    <property type="term" value="F:zinc ion binding"/>
    <property type="evidence" value="ECO:0007669"/>
    <property type="project" value="UniProtKB-KW"/>
</dbReference>
<dbReference type="InterPro" id="IPR013083">
    <property type="entry name" value="Znf_RING/FYVE/PHD"/>
</dbReference>
<dbReference type="OrthoDB" id="106784at2759"/>
<name>A0A6J3LXG8_9PEZI</name>
<dbReference type="InterPro" id="IPR014891">
    <property type="entry name" value="DWNN_domain"/>
</dbReference>
<dbReference type="GO" id="GO:0006511">
    <property type="term" value="P:ubiquitin-dependent protein catabolic process"/>
    <property type="evidence" value="ECO:0007669"/>
    <property type="project" value="TreeGrafter"/>
</dbReference>
<organism evidence="11">
    <name type="scientific">Dissoconium aciculare CBS 342.82</name>
    <dbReference type="NCBI Taxonomy" id="1314786"/>
    <lineage>
        <taxon>Eukaryota</taxon>
        <taxon>Fungi</taxon>
        <taxon>Dikarya</taxon>
        <taxon>Ascomycota</taxon>
        <taxon>Pezizomycotina</taxon>
        <taxon>Dothideomycetes</taxon>
        <taxon>Dothideomycetidae</taxon>
        <taxon>Mycosphaerellales</taxon>
        <taxon>Dissoconiaceae</taxon>
        <taxon>Dissoconium</taxon>
    </lineage>
</organism>
<gene>
    <name evidence="11" type="ORF">K489DRAFT_411711</name>
</gene>
<dbReference type="AlphaFoldDB" id="A0A6J3LXG8"/>
<keyword evidence="4" id="KW-0862">Zinc</keyword>
<feature type="region of interest" description="Disordered" evidence="7">
    <location>
        <begin position="260"/>
        <end position="279"/>
    </location>
</feature>
<dbReference type="PROSITE" id="PS50158">
    <property type="entry name" value="ZF_CCHC"/>
    <property type="match status" value="1"/>
</dbReference>
<dbReference type="Gene3D" id="3.10.20.90">
    <property type="entry name" value="Phosphatidylinositol 3-kinase Catalytic Subunit, Chain A, domain 1"/>
    <property type="match status" value="1"/>
</dbReference>
<feature type="compositionally biased region" description="Basic and acidic residues" evidence="7">
    <location>
        <begin position="405"/>
        <end position="414"/>
    </location>
</feature>
<evidence type="ECO:0000259" key="8">
    <source>
        <dbReference type="PROSITE" id="PS50158"/>
    </source>
</evidence>
<dbReference type="GO" id="GO:0005634">
    <property type="term" value="C:nucleus"/>
    <property type="evidence" value="ECO:0007669"/>
    <property type="project" value="UniProtKB-SubCell"/>
</dbReference>
<dbReference type="GO" id="GO:0016567">
    <property type="term" value="P:protein ubiquitination"/>
    <property type="evidence" value="ECO:0007669"/>
    <property type="project" value="InterPro"/>
</dbReference>
<evidence type="ECO:0000256" key="1">
    <source>
        <dbReference type="ARBA" id="ARBA00004123"/>
    </source>
</evidence>
<reference evidence="11" key="2">
    <citation type="submission" date="2020-04" db="EMBL/GenBank/DDBJ databases">
        <authorList>
            <consortium name="NCBI Genome Project"/>
        </authorList>
    </citation>
    <scope>NUCLEOTIDE SEQUENCE</scope>
    <source>
        <strain evidence="11">CBS 342.82</strain>
    </source>
</reference>
<evidence type="ECO:0000259" key="9">
    <source>
        <dbReference type="PROSITE" id="PS51282"/>
    </source>
</evidence>
<feature type="compositionally biased region" description="Basic and acidic residues" evidence="7">
    <location>
        <begin position="268"/>
        <end position="279"/>
    </location>
</feature>
<feature type="compositionally biased region" description="Polar residues" evidence="7">
    <location>
        <begin position="378"/>
        <end position="400"/>
    </location>
</feature>
<dbReference type="SUPFAM" id="SSF57756">
    <property type="entry name" value="Retrovirus zinc finger-like domains"/>
    <property type="match status" value="1"/>
</dbReference>
<keyword evidence="3 6" id="KW-0863">Zinc-finger</keyword>
<dbReference type="GO" id="GO:0003676">
    <property type="term" value="F:nucleic acid binding"/>
    <property type="evidence" value="ECO:0007669"/>
    <property type="project" value="InterPro"/>
</dbReference>
<dbReference type="CDD" id="cd16620">
    <property type="entry name" value="vRING-HC-C4C4_RBBP6"/>
    <property type="match status" value="1"/>
</dbReference>
<sequence length="619" mass="67523">MSSSIFFRFKSRKDALQINFDGASLSVFEVKREIMSIARLGDGKEFDLDIYTSDSNEIYDDDTTEIPRSTTVIVRRQPAQRPGAGRAARYVTGQMPIHAKNARRIEPSARANGVTMNGGPGDGKAMTEEERLQAVMSASNIQLKADLEMSAGKPVMRNNFAKAAPVPDKPLPSSYVCHRCGEKGHWIQACPTNTDPNYDGKHKFKRTTGIPRSMLEVVEKPEGVGEDGKIDPSKLDKGLMYTADGEWVRARPDQAAWQKFQDQQNATNEKKKEAAQGDEELRERGLECPIDKRPFADPVKTPCCGRTYCRNCIENAVLDADLTCPNCGEQVLLDNLEIDSEAVTKLAEFEAEKKNEKNVPKEEEAAKSPVATVAAELSTPQKIGSPTPATSRSPAASPTNSRKRGASEELENTRKPIPPTENDNPSATSTTTPAPSVVAPPTGPSQPATKVQPPTAPKSMNEFVNQMNNMTGGNGTPNSNAQNPMANFMNPMMAGMGMGMPMNMQMGMGGMGMGMGMPGFPMMNGFPGMNMGGYPNGMGMNMNGGGGGGNMGWQQQQQNFQQQQGFHQQQGYQQQQPWMNNNGANGNGANDGAYFRQPVNPHRHQGKQRRQRSVDYKQM</sequence>
<evidence type="ECO:0000256" key="2">
    <source>
        <dbReference type="ARBA" id="ARBA00022723"/>
    </source>
</evidence>
<feature type="region of interest" description="Disordered" evidence="7">
    <location>
        <begin position="351"/>
        <end position="459"/>
    </location>
</feature>
<dbReference type="Gene3D" id="3.30.40.10">
    <property type="entry name" value="Zinc/RING finger domain, C3HC4 (zinc finger)"/>
    <property type="match status" value="1"/>
</dbReference>
<feature type="compositionally biased region" description="Low complexity" evidence="7">
    <location>
        <begin position="563"/>
        <end position="593"/>
    </location>
</feature>